<accession>A4V7R0</accession>
<reference evidence="2 3" key="1">
    <citation type="journal article" date="2007" name="ISME J.">
        <title>Sequence-based analysis of pQBR103; a representative of a unique, transfer-proficient mega plasmid resident in the microbial community of sugar beet.</title>
        <authorList>
            <person name="Tett A."/>
            <person name="Spiers A.J."/>
            <person name="Crossman L.C."/>
            <person name="Ager D."/>
            <person name="Ciric L."/>
            <person name="Dow J.M."/>
            <person name="Fry J.C."/>
            <person name="Harris D."/>
            <person name="Lilley A."/>
            <person name="Oliver A."/>
            <person name="Parkhill J."/>
            <person name="Quail M.A."/>
            <person name="Rainey P.B."/>
            <person name="Saunders N.J."/>
            <person name="Seeger K."/>
            <person name="Snyder L.A.S."/>
            <person name="Squares R."/>
            <person name="Thomas C.M."/>
            <person name="Turner S.L."/>
            <person name="Zhang X.-X."/>
            <person name="Field D."/>
            <person name="Bailey M.J."/>
        </authorList>
    </citation>
    <scope>NUCLEOTIDE SEQUENCE [LARGE SCALE GENOMIC DNA]</scope>
    <source>
        <strain evidence="2 3">SBW25</strain>
    </source>
</reference>
<evidence type="ECO:0000313" key="3">
    <source>
        <dbReference type="Proteomes" id="UP000002332"/>
    </source>
</evidence>
<protein>
    <recommendedName>
        <fullName evidence="4">Tetratricopeptide repeat protein</fullName>
    </recommendedName>
</protein>
<dbReference type="Proteomes" id="UP000002332">
    <property type="component" value="Plasmid pQBR103"/>
</dbReference>
<name>A4V7R0_PSEFS</name>
<evidence type="ECO:0000256" key="1">
    <source>
        <dbReference type="SAM" id="MobiDB-lite"/>
    </source>
</evidence>
<dbReference type="EMBL" id="AM235768">
    <property type="protein sequence ID" value="CAM96182.1"/>
    <property type="molecule type" value="Genomic_DNA"/>
</dbReference>
<gene>
    <name evidence="2" type="ordered locus">pQBR0150</name>
</gene>
<sequence length="162" mass="17837">MVHDHGIASRWVPIDTPHPSPRERVIYMDLATMQPLMASEPKAAFVHPEPVPHRSVSRPIAKQPLTSRPVPGSIQKPTEHLVPTPEKGMAKVDLSKPSLQEQKLTMKYAEGDADAAFDLAQLLFSQGRSEPAYVALEYAVRQKNPKAIALYSSLRPEAGGQL</sequence>
<feature type="region of interest" description="Disordered" evidence="1">
    <location>
        <begin position="49"/>
        <end position="92"/>
    </location>
</feature>
<dbReference type="AlphaFoldDB" id="A4V7R0"/>
<evidence type="ECO:0000313" key="2">
    <source>
        <dbReference type="EMBL" id="CAM96182.1"/>
    </source>
</evidence>
<organism evidence="2 3">
    <name type="scientific">Pseudomonas fluorescens (strain SBW25)</name>
    <dbReference type="NCBI Taxonomy" id="216595"/>
    <lineage>
        <taxon>Bacteria</taxon>
        <taxon>Pseudomonadati</taxon>
        <taxon>Pseudomonadota</taxon>
        <taxon>Gammaproteobacteria</taxon>
        <taxon>Pseudomonadales</taxon>
        <taxon>Pseudomonadaceae</taxon>
        <taxon>Pseudomonas</taxon>
    </lineage>
</organism>
<keyword evidence="2" id="KW-0614">Plasmid</keyword>
<geneLocation type="plasmid" evidence="2 3">
    <name>pQBR103</name>
</geneLocation>
<proteinExistence type="predicted"/>
<dbReference type="PATRIC" id="fig|216595.4.peg.95"/>
<evidence type="ECO:0008006" key="4">
    <source>
        <dbReference type="Google" id="ProtNLM"/>
    </source>
</evidence>